<dbReference type="Gene3D" id="2.60.120.680">
    <property type="entry name" value="GOLD domain"/>
    <property type="match status" value="1"/>
</dbReference>
<protein>
    <submittedName>
        <fullName evidence="3">DgyrCDS2456</fullName>
    </submittedName>
</protein>
<dbReference type="SUPFAM" id="SSF52087">
    <property type="entry name" value="CRAL/TRIO domain"/>
    <property type="match status" value="1"/>
</dbReference>
<dbReference type="InterPro" id="IPR009038">
    <property type="entry name" value="GOLD_dom"/>
</dbReference>
<evidence type="ECO:0000259" key="2">
    <source>
        <dbReference type="PROSITE" id="PS50866"/>
    </source>
</evidence>
<dbReference type="SUPFAM" id="SSF46938">
    <property type="entry name" value="CRAL/TRIO N-terminal domain"/>
    <property type="match status" value="1"/>
</dbReference>
<dbReference type="Gene3D" id="3.40.525.10">
    <property type="entry name" value="CRAL-TRIO lipid binding domain"/>
    <property type="match status" value="1"/>
</dbReference>
<organism evidence="3 4">
    <name type="scientific">Dimorphilus gyrociliatus</name>
    <dbReference type="NCBI Taxonomy" id="2664684"/>
    <lineage>
        <taxon>Eukaryota</taxon>
        <taxon>Metazoa</taxon>
        <taxon>Spiralia</taxon>
        <taxon>Lophotrochozoa</taxon>
        <taxon>Annelida</taxon>
        <taxon>Polychaeta</taxon>
        <taxon>Polychaeta incertae sedis</taxon>
        <taxon>Dinophilidae</taxon>
        <taxon>Dimorphilus</taxon>
    </lineage>
</organism>
<comment type="caution">
    <text evidence="3">The sequence shown here is derived from an EMBL/GenBank/DDBJ whole genome shotgun (WGS) entry which is preliminary data.</text>
</comment>
<dbReference type="SMART" id="SM00516">
    <property type="entry name" value="SEC14"/>
    <property type="match status" value="1"/>
</dbReference>
<evidence type="ECO:0000313" key="3">
    <source>
        <dbReference type="EMBL" id="CAD5113276.1"/>
    </source>
</evidence>
<dbReference type="Proteomes" id="UP000549394">
    <property type="component" value="Unassembled WGS sequence"/>
</dbReference>
<dbReference type="PRINTS" id="PR00180">
    <property type="entry name" value="CRETINALDHBP"/>
</dbReference>
<dbReference type="InterPro" id="IPR036598">
    <property type="entry name" value="GOLD_dom_sf"/>
</dbReference>
<dbReference type="PROSITE" id="PS50191">
    <property type="entry name" value="CRAL_TRIO"/>
    <property type="match status" value="1"/>
</dbReference>
<dbReference type="PANTHER" id="PTHR23324:SF83">
    <property type="entry name" value="SEC14-LIKE PROTEIN 2"/>
    <property type="match status" value="1"/>
</dbReference>
<feature type="domain" description="CRAL-TRIO" evidence="1">
    <location>
        <begin position="76"/>
        <end position="244"/>
    </location>
</feature>
<proteinExistence type="predicted"/>
<dbReference type="SUPFAM" id="SSF101576">
    <property type="entry name" value="Supernatant protein factor (SPF), C-terminal domain"/>
    <property type="match status" value="1"/>
</dbReference>
<dbReference type="GO" id="GO:0005737">
    <property type="term" value="C:cytoplasm"/>
    <property type="evidence" value="ECO:0007669"/>
    <property type="project" value="TreeGrafter"/>
</dbReference>
<dbReference type="AlphaFoldDB" id="A0A7I8VCA7"/>
<gene>
    <name evidence="3" type="ORF">DGYR_LOCUS2301</name>
</gene>
<sequence length="397" mass="45881">MENSHLNSIEVESSKIEQLRNDLRIANVDDSIFSDRHLEKFLIARNIDVEKAEHRILEHLRFRRKWEIENILSWEVPLVLKTYVPGGFSGWSKDGYAVWIDVPGKIDIKGLTLSAKKSDMIKYQIYRSEKLFREIQSRDAPDQIILVNDLSDFTLKLLFTPGMDILLHILAILEDNYPEALHICYVINAPKIFPLIFDAVKPLLTNRTKNKIKILGKDWKEELVDKIGEEALPQNWGGSLTDQDGDPYCRSRISLGGSIPTSFYLKDSISFDSSSFTKVNIPRGQIMEVTKKVEKRSSILSWAFQTDSKDIRYGLFYKPDRPETETGNRKETSLIAFMRVNSHLVPEDGVYTCKLPGFYTLRFDNTYSWINSKSLFYSFQVKEPEGSFDFDENDMGY</sequence>
<accession>A0A7I8VCA7</accession>
<dbReference type="Pfam" id="PF00650">
    <property type="entry name" value="CRAL_TRIO"/>
    <property type="match status" value="1"/>
</dbReference>
<dbReference type="InterPro" id="IPR036865">
    <property type="entry name" value="CRAL-TRIO_dom_sf"/>
</dbReference>
<dbReference type="OrthoDB" id="1434354at2759"/>
<dbReference type="PROSITE" id="PS50866">
    <property type="entry name" value="GOLD"/>
    <property type="match status" value="1"/>
</dbReference>
<reference evidence="3 4" key="1">
    <citation type="submission" date="2020-08" db="EMBL/GenBank/DDBJ databases">
        <authorList>
            <person name="Hejnol A."/>
        </authorList>
    </citation>
    <scope>NUCLEOTIDE SEQUENCE [LARGE SCALE GENOMIC DNA]</scope>
</reference>
<dbReference type="InterPro" id="IPR058960">
    <property type="entry name" value="Ctg-1-like_C"/>
</dbReference>
<dbReference type="InterPro" id="IPR001251">
    <property type="entry name" value="CRAL-TRIO_dom"/>
</dbReference>
<dbReference type="CDD" id="cd00170">
    <property type="entry name" value="SEC14"/>
    <property type="match status" value="1"/>
</dbReference>
<evidence type="ECO:0000259" key="1">
    <source>
        <dbReference type="PROSITE" id="PS50191"/>
    </source>
</evidence>
<dbReference type="EMBL" id="CAJFCJ010000003">
    <property type="protein sequence ID" value="CAD5113276.1"/>
    <property type="molecule type" value="Genomic_DNA"/>
</dbReference>
<dbReference type="InterPro" id="IPR036273">
    <property type="entry name" value="CRAL/TRIO_N_dom_sf"/>
</dbReference>
<dbReference type="InterPro" id="IPR051064">
    <property type="entry name" value="SEC14/CRAL-TRIO_domain"/>
</dbReference>
<dbReference type="Pfam" id="PF25883">
    <property type="entry name" value="F28H7_8_C"/>
    <property type="match status" value="1"/>
</dbReference>
<feature type="domain" description="GOLD" evidence="2">
    <location>
        <begin position="272"/>
        <end position="381"/>
    </location>
</feature>
<evidence type="ECO:0000313" key="4">
    <source>
        <dbReference type="Proteomes" id="UP000549394"/>
    </source>
</evidence>
<name>A0A7I8VCA7_9ANNE</name>
<dbReference type="PANTHER" id="PTHR23324">
    <property type="entry name" value="SEC14 RELATED PROTEIN"/>
    <property type="match status" value="1"/>
</dbReference>
<keyword evidence="4" id="KW-1185">Reference proteome</keyword>